<dbReference type="AlphaFoldDB" id="A0AAV4FB27"/>
<dbReference type="EMBL" id="BMAT01000654">
    <property type="protein sequence ID" value="GFR70442.1"/>
    <property type="molecule type" value="Genomic_DNA"/>
</dbReference>
<sequence length="110" mass="12733">MGCALPAGLRQAPCKQAALGAGKNYWCSRHSRRAQLSLKLNHILNSKFTHVRTYNDHQQKMCVWDESDYGRSSKPDDWSTECFGGWRHGEYVKRSILHQKRRNSIRRVCG</sequence>
<dbReference type="Proteomes" id="UP000762676">
    <property type="component" value="Unassembled WGS sequence"/>
</dbReference>
<protein>
    <submittedName>
        <fullName evidence="1">Uncharacterized protein</fullName>
    </submittedName>
</protein>
<reference evidence="1 2" key="1">
    <citation type="journal article" date="2021" name="Elife">
        <title>Chloroplast acquisition without the gene transfer in kleptoplastic sea slugs, Plakobranchus ocellatus.</title>
        <authorList>
            <person name="Maeda T."/>
            <person name="Takahashi S."/>
            <person name="Yoshida T."/>
            <person name="Shimamura S."/>
            <person name="Takaki Y."/>
            <person name="Nagai Y."/>
            <person name="Toyoda A."/>
            <person name="Suzuki Y."/>
            <person name="Arimoto A."/>
            <person name="Ishii H."/>
            <person name="Satoh N."/>
            <person name="Nishiyama T."/>
            <person name="Hasebe M."/>
            <person name="Maruyama T."/>
            <person name="Minagawa J."/>
            <person name="Obokata J."/>
            <person name="Shigenobu S."/>
        </authorList>
    </citation>
    <scope>NUCLEOTIDE SEQUENCE [LARGE SCALE GENOMIC DNA]</scope>
</reference>
<evidence type="ECO:0000313" key="1">
    <source>
        <dbReference type="EMBL" id="GFR70442.1"/>
    </source>
</evidence>
<proteinExistence type="predicted"/>
<organism evidence="1 2">
    <name type="scientific">Elysia marginata</name>
    <dbReference type="NCBI Taxonomy" id="1093978"/>
    <lineage>
        <taxon>Eukaryota</taxon>
        <taxon>Metazoa</taxon>
        <taxon>Spiralia</taxon>
        <taxon>Lophotrochozoa</taxon>
        <taxon>Mollusca</taxon>
        <taxon>Gastropoda</taxon>
        <taxon>Heterobranchia</taxon>
        <taxon>Euthyneura</taxon>
        <taxon>Panpulmonata</taxon>
        <taxon>Sacoglossa</taxon>
        <taxon>Placobranchoidea</taxon>
        <taxon>Plakobranchidae</taxon>
        <taxon>Elysia</taxon>
    </lineage>
</organism>
<gene>
    <name evidence="1" type="ORF">ElyMa_000328300</name>
</gene>
<evidence type="ECO:0000313" key="2">
    <source>
        <dbReference type="Proteomes" id="UP000762676"/>
    </source>
</evidence>
<name>A0AAV4FB27_9GAST</name>
<keyword evidence="2" id="KW-1185">Reference proteome</keyword>
<comment type="caution">
    <text evidence="1">The sequence shown here is derived from an EMBL/GenBank/DDBJ whole genome shotgun (WGS) entry which is preliminary data.</text>
</comment>
<accession>A0AAV4FB27</accession>